<proteinExistence type="predicted"/>
<dbReference type="Proteomes" id="UP000325003">
    <property type="component" value="Unassembled WGS sequence"/>
</dbReference>
<keyword evidence="2" id="KW-1133">Transmembrane helix</keyword>
<evidence type="ECO:0000256" key="2">
    <source>
        <dbReference type="SAM" id="Phobius"/>
    </source>
</evidence>
<keyword evidence="2" id="KW-0472">Membrane</keyword>
<evidence type="ECO:0000256" key="1">
    <source>
        <dbReference type="SAM" id="MobiDB-lite"/>
    </source>
</evidence>
<evidence type="ECO:0000313" key="3">
    <source>
        <dbReference type="EMBL" id="KAA1416904.1"/>
    </source>
</evidence>
<feature type="transmembrane region" description="Helical" evidence="2">
    <location>
        <begin position="20"/>
        <end position="44"/>
    </location>
</feature>
<dbReference type="AlphaFoldDB" id="A0A5B1L9D9"/>
<sequence length="262" mass="26836">MTQPSHQGLGAGPPRSGGGARLAVGVVAAVLSAFLLVAAILLAGTAGDSDPDPRPDATPSSPLATGDGPNTLDDLKRRCGGALKDVDTAIVRFDDQVSLEVGDQYRFTVSLSAPGAPSSVGPKQDGVGVKCHVQTRLSVGDGTVTISPAGWRELNYSPSEPTTWTWIVTGKEAGTAEATLEIFPVARLSVSEPEEEAIETNSYDVTFAVAGSASERASDVGRWLLAAGSTVGAVLAAIASYLTIRAQRRDQASVRGVTGAGH</sequence>
<reference evidence="3 4" key="1">
    <citation type="submission" date="2019-09" db="EMBL/GenBank/DDBJ databases">
        <title>Nocardioides panacisoli sp. nov., isolated from the soil of a ginseng field.</title>
        <authorList>
            <person name="Cho C."/>
        </authorList>
    </citation>
    <scope>NUCLEOTIDE SEQUENCE [LARGE SCALE GENOMIC DNA]</scope>
    <source>
        <strain evidence="3 4">BN130099</strain>
    </source>
</reference>
<keyword evidence="4" id="KW-1185">Reference proteome</keyword>
<reference evidence="3 4" key="2">
    <citation type="submission" date="2019-09" db="EMBL/GenBank/DDBJ databases">
        <authorList>
            <person name="Jin C."/>
        </authorList>
    </citation>
    <scope>NUCLEOTIDE SEQUENCE [LARGE SCALE GENOMIC DNA]</scope>
    <source>
        <strain evidence="3 4">BN130099</strain>
    </source>
</reference>
<comment type="caution">
    <text evidence="3">The sequence shown here is derived from an EMBL/GenBank/DDBJ whole genome shotgun (WGS) entry which is preliminary data.</text>
</comment>
<feature type="region of interest" description="Disordered" evidence="1">
    <location>
        <begin position="46"/>
        <end position="72"/>
    </location>
</feature>
<protein>
    <submittedName>
        <fullName evidence="3">Uncharacterized protein</fullName>
    </submittedName>
</protein>
<dbReference type="RefSeq" id="WP_149729574.1">
    <property type="nucleotide sequence ID" value="NZ_VUJV01000006.1"/>
</dbReference>
<accession>A0A5B1L9D9</accession>
<dbReference type="EMBL" id="VUJV01000006">
    <property type="protein sequence ID" value="KAA1416904.1"/>
    <property type="molecule type" value="Genomic_DNA"/>
</dbReference>
<gene>
    <name evidence="3" type="ORF">F0U44_17100</name>
</gene>
<organism evidence="3 4">
    <name type="scientific">Nocardioides humilatus</name>
    <dbReference type="NCBI Taxonomy" id="2607660"/>
    <lineage>
        <taxon>Bacteria</taxon>
        <taxon>Bacillati</taxon>
        <taxon>Actinomycetota</taxon>
        <taxon>Actinomycetes</taxon>
        <taxon>Propionibacteriales</taxon>
        <taxon>Nocardioidaceae</taxon>
        <taxon>Nocardioides</taxon>
    </lineage>
</organism>
<name>A0A5B1L9D9_9ACTN</name>
<evidence type="ECO:0000313" key="4">
    <source>
        <dbReference type="Proteomes" id="UP000325003"/>
    </source>
</evidence>
<feature type="transmembrane region" description="Helical" evidence="2">
    <location>
        <begin position="223"/>
        <end position="244"/>
    </location>
</feature>
<keyword evidence="2" id="KW-0812">Transmembrane</keyword>